<feature type="transmembrane region" description="Helical" evidence="6">
    <location>
        <begin position="20"/>
        <end position="40"/>
    </location>
</feature>
<dbReference type="PANTHER" id="PTHR32089:SF112">
    <property type="entry name" value="LYSOZYME-LIKE PROTEIN-RELATED"/>
    <property type="match status" value="1"/>
</dbReference>
<dbReference type="SMART" id="SM00283">
    <property type="entry name" value="MA"/>
    <property type="match status" value="1"/>
</dbReference>
<comment type="similarity">
    <text evidence="4">Belongs to the methyl-accepting chemotaxis (MCP) protein family.</text>
</comment>
<keyword evidence="10" id="KW-1185">Reference proteome</keyword>
<evidence type="ECO:0000256" key="2">
    <source>
        <dbReference type="ARBA" id="ARBA00022989"/>
    </source>
</evidence>
<dbReference type="Pfam" id="PF00672">
    <property type="entry name" value="HAMP"/>
    <property type="match status" value="1"/>
</dbReference>
<dbReference type="Pfam" id="PF00015">
    <property type="entry name" value="MCPsignal"/>
    <property type="match status" value="1"/>
</dbReference>
<dbReference type="Proteomes" id="UP000000322">
    <property type="component" value="Chromosome"/>
</dbReference>
<dbReference type="Pfam" id="PF12729">
    <property type="entry name" value="4HB_MCP_1"/>
    <property type="match status" value="1"/>
</dbReference>
<dbReference type="PANTHER" id="PTHR32089">
    <property type="entry name" value="METHYL-ACCEPTING CHEMOTAXIS PROTEIN MCPB"/>
    <property type="match status" value="1"/>
</dbReference>
<dbReference type="AlphaFoldDB" id="D1BBF0"/>
<feature type="domain" description="HAMP" evidence="8">
    <location>
        <begin position="218"/>
        <end position="270"/>
    </location>
</feature>
<gene>
    <name evidence="9" type="ordered locus">Sked_07600</name>
</gene>
<dbReference type="KEGG" id="ske:Sked_07600"/>
<evidence type="ECO:0000256" key="3">
    <source>
        <dbReference type="ARBA" id="ARBA00023224"/>
    </source>
</evidence>
<dbReference type="RefSeq" id="WP_012865785.1">
    <property type="nucleotide sequence ID" value="NC_013521.1"/>
</dbReference>
<evidence type="ECO:0000259" key="7">
    <source>
        <dbReference type="PROSITE" id="PS50111"/>
    </source>
</evidence>
<name>D1BBF0_SANKS</name>
<evidence type="ECO:0000256" key="6">
    <source>
        <dbReference type="SAM" id="Phobius"/>
    </source>
</evidence>
<dbReference type="STRING" id="446469.Sked_07600"/>
<keyword evidence="2 6" id="KW-1133">Transmembrane helix</keyword>
<reference evidence="9 10" key="1">
    <citation type="journal article" date="2009" name="Stand. Genomic Sci.">
        <title>Complete genome sequence of Sanguibacter keddieii type strain (ST-74).</title>
        <authorList>
            <person name="Ivanova N."/>
            <person name="Sikorski J."/>
            <person name="Sims D."/>
            <person name="Brettin T."/>
            <person name="Detter J.C."/>
            <person name="Han C."/>
            <person name="Lapidus A."/>
            <person name="Copeland A."/>
            <person name="Glavina Del Rio T."/>
            <person name="Nolan M."/>
            <person name="Chen F."/>
            <person name="Lucas S."/>
            <person name="Tice H."/>
            <person name="Cheng J.F."/>
            <person name="Bruce D."/>
            <person name="Goodwin L."/>
            <person name="Pitluck S."/>
            <person name="Pati A."/>
            <person name="Mavromatis K."/>
            <person name="Chen A."/>
            <person name="Palaniappan K."/>
            <person name="D'haeseleer P."/>
            <person name="Chain P."/>
            <person name="Bristow J."/>
            <person name="Eisen J.A."/>
            <person name="Markowitz V."/>
            <person name="Hugenholtz P."/>
            <person name="Goker M."/>
            <person name="Pukall R."/>
            <person name="Klenk H.P."/>
            <person name="Kyrpides N.C."/>
        </authorList>
    </citation>
    <scope>NUCLEOTIDE SEQUENCE [LARGE SCALE GENOMIC DNA]</scope>
    <source>
        <strain evidence="10">ATCC 51767 / DSM 10542 / NCFB 3025 / ST-74</strain>
    </source>
</reference>
<dbReference type="InterPro" id="IPR004089">
    <property type="entry name" value="MCPsignal_dom"/>
</dbReference>
<dbReference type="GO" id="GO:0007165">
    <property type="term" value="P:signal transduction"/>
    <property type="evidence" value="ECO:0007669"/>
    <property type="project" value="UniProtKB-KW"/>
</dbReference>
<dbReference type="eggNOG" id="COG0840">
    <property type="taxonomic scope" value="Bacteria"/>
</dbReference>
<dbReference type="InterPro" id="IPR024478">
    <property type="entry name" value="HlyB_4HB_MCP"/>
</dbReference>
<dbReference type="CDD" id="cd06225">
    <property type="entry name" value="HAMP"/>
    <property type="match status" value="1"/>
</dbReference>
<dbReference type="EMBL" id="CP001819">
    <property type="protein sequence ID" value="ACZ20716.1"/>
    <property type="molecule type" value="Genomic_DNA"/>
</dbReference>
<dbReference type="HOGENOM" id="CLU_000445_107_27_11"/>
<feature type="domain" description="Methyl-accepting transducer" evidence="7">
    <location>
        <begin position="275"/>
        <end position="518"/>
    </location>
</feature>
<sequence length="533" mass="55301">MSSTPRRPWYSLSNRPLGLKIGAAIGLMAVAALVTGLLAVQRIGSLRDGQAQLYTENVAPMVVLGEIQRAFQGDRARITQYGMADDETREVLRTELTERRLEIQALIDDYAPFEIDPAGMADFRTKLDAFYAASEGTLFSLADSGDDAGFATNFQETIRPMITAFVEPFTAETAAQAAEGEQRAADGAANARQAILAVILTLAVGLVGSGLLAFVVTRTILRDVRRVQSATDRLAQGDLLATTGVTSGDEIGRMAQSLDAAILDVRSVMSSVVSAADGVAAASEELSATAAQIASSAEETSAQSGVVAAAADEVSQNVGRVADGAGEMGAAIREISQSANDAARVAAQAVSSAEQTTERVSRLGISSREIGAVVKVITSIAEQTNLLALNATIEAARAGEAGKGFAVVANEVKELSQETARATQDISRRVESIQSDTTGAVDAISEISSIISEINEFQLSIASAVEEQTATTAEMSRSVQVAATGSGEIADNIGGVSGAATLTTEAAAQTQVAVNDLAAMASALRGEVRRFTF</sequence>
<dbReference type="OrthoDB" id="5171849at2"/>
<dbReference type="SUPFAM" id="SSF58104">
    <property type="entry name" value="Methyl-accepting chemotaxis protein (MCP) signaling domain"/>
    <property type="match status" value="1"/>
</dbReference>
<keyword evidence="6" id="KW-0472">Membrane</keyword>
<evidence type="ECO:0000313" key="9">
    <source>
        <dbReference type="EMBL" id="ACZ20716.1"/>
    </source>
</evidence>
<dbReference type="Gene3D" id="1.10.287.950">
    <property type="entry name" value="Methyl-accepting chemotaxis protein"/>
    <property type="match status" value="1"/>
</dbReference>
<dbReference type="PROSITE" id="PS50885">
    <property type="entry name" value="HAMP"/>
    <property type="match status" value="1"/>
</dbReference>
<evidence type="ECO:0000313" key="10">
    <source>
        <dbReference type="Proteomes" id="UP000000322"/>
    </source>
</evidence>
<dbReference type="SMART" id="SM00304">
    <property type="entry name" value="HAMP"/>
    <property type="match status" value="2"/>
</dbReference>
<dbReference type="GO" id="GO:0016020">
    <property type="term" value="C:membrane"/>
    <property type="evidence" value="ECO:0007669"/>
    <property type="project" value="InterPro"/>
</dbReference>
<evidence type="ECO:0000256" key="1">
    <source>
        <dbReference type="ARBA" id="ARBA00022692"/>
    </source>
</evidence>
<dbReference type="PROSITE" id="PS50111">
    <property type="entry name" value="CHEMOTAXIS_TRANSDUC_2"/>
    <property type="match status" value="1"/>
</dbReference>
<keyword evidence="3 5" id="KW-0807">Transducer</keyword>
<protein>
    <submittedName>
        <fullName evidence="9">Methyl-accepting chemotaxis protein</fullName>
    </submittedName>
</protein>
<keyword evidence="1 6" id="KW-0812">Transmembrane</keyword>
<accession>D1BBF0</accession>
<organism evidence="9 10">
    <name type="scientific">Sanguibacter keddieii (strain ATCC 51767 / DSM 10542 / NCFB 3025 / ST-74)</name>
    <dbReference type="NCBI Taxonomy" id="446469"/>
    <lineage>
        <taxon>Bacteria</taxon>
        <taxon>Bacillati</taxon>
        <taxon>Actinomycetota</taxon>
        <taxon>Actinomycetes</taxon>
        <taxon>Micrococcales</taxon>
        <taxon>Sanguibacteraceae</taxon>
        <taxon>Sanguibacter</taxon>
    </lineage>
</organism>
<dbReference type="InterPro" id="IPR003660">
    <property type="entry name" value="HAMP_dom"/>
</dbReference>
<evidence type="ECO:0000256" key="5">
    <source>
        <dbReference type="PROSITE-ProRule" id="PRU00284"/>
    </source>
</evidence>
<evidence type="ECO:0000256" key="4">
    <source>
        <dbReference type="ARBA" id="ARBA00029447"/>
    </source>
</evidence>
<proteinExistence type="inferred from homology"/>
<evidence type="ECO:0000259" key="8">
    <source>
        <dbReference type="PROSITE" id="PS50885"/>
    </source>
</evidence>
<feature type="transmembrane region" description="Helical" evidence="6">
    <location>
        <begin position="194"/>
        <end position="216"/>
    </location>
</feature>